<dbReference type="AlphaFoldDB" id="A0A8X6IBD0"/>
<comment type="caution">
    <text evidence="2">The sequence shown here is derived from an EMBL/GenBank/DDBJ whole genome shotgun (WGS) entry which is preliminary data.</text>
</comment>
<proteinExistence type="predicted"/>
<organism evidence="2 3">
    <name type="scientific">Trichonephila inaurata madagascariensis</name>
    <dbReference type="NCBI Taxonomy" id="2747483"/>
    <lineage>
        <taxon>Eukaryota</taxon>
        <taxon>Metazoa</taxon>
        <taxon>Ecdysozoa</taxon>
        <taxon>Arthropoda</taxon>
        <taxon>Chelicerata</taxon>
        <taxon>Arachnida</taxon>
        <taxon>Araneae</taxon>
        <taxon>Araneomorphae</taxon>
        <taxon>Entelegynae</taxon>
        <taxon>Araneoidea</taxon>
        <taxon>Nephilidae</taxon>
        <taxon>Trichonephila</taxon>
        <taxon>Trichonephila inaurata</taxon>
    </lineage>
</organism>
<evidence type="ECO:0000313" key="3">
    <source>
        <dbReference type="Proteomes" id="UP000886998"/>
    </source>
</evidence>
<accession>A0A8X6IBD0</accession>
<evidence type="ECO:0000313" key="2">
    <source>
        <dbReference type="EMBL" id="GFS38949.1"/>
    </source>
</evidence>
<protein>
    <submittedName>
        <fullName evidence="2">Uncharacterized protein</fullName>
    </submittedName>
</protein>
<gene>
    <name evidence="2" type="ORF">TNIN_405841</name>
</gene>
<feature type="region of interest" description="Disordered" evidence="1">
    <location>
        <begin position="1"/>
        <end position="24"/>
    </location>
</feature>
<name>A0A8X6IBD0_9ARAC</name>
<dbReference type="Proteomes" id="UP000886998">
    <property type="component" value="Unassembled WGS sequence"/>
</dbReference>
<keyword evidence="3" id="KW-1185">Reference proteome</keyword>
<dbReference type="EMBL" id="BMAV01025161">
    <property type="protein sequence ID" value="GFS38949.1"/>
    <property type="molecule type" value="Genomic_DNA"/>
</dbReference>
<evidence type="ECO:0000256" key="1">
    <source>
        <dbReference type="SAM" id="MobiDB-lite"/>
    </source>
</evidence>
<feature type="compositionally biased region" description="Low complexity" evidence="1">
    <location>
        <begin position="1"/>
        <end position="15"/>
    </location>
</feature>
<sequence>MDASSKGGSRSLSRGVADPGAASPVTFGDIFVFFGNSSVLKKEDRLQGLCGQTEIPMLIRVAWSLLNKQMPK</sequence>
<reference evidence="2" key="1">
    <citation type="submission" date="2020-08" db="EMBL/GenBank/DDBJ databases">
        <title>Multicomponent nature underlies the extraordinary mechanical properties of spider dragline silk.</title>
        <authorList>
            <person name="Kono N."/>
            <person name="Nakamura H."/>
            <person name="Mori M."/>
            <person name="Yoshida Y."/>
            <person name="Ohtoshi R."/>
            <person name="Malay A.D."/>
            <person name="Moran D.A.P."/>
            <person name="Tomita M."/>
            <person name="Numata K."/>
            <person name="Arakawa K."/>
        </authorList>
    </citation>
    <scope>NUCLEOTIDE SEQUENCE</scope>
</reference>